<dbReference type="EMBL" id="JAUTWS010000112">
    <property type="protein sequence ID" value="MDO9713692.1"/>
    <property type="molecule type" value="Genomic_DNA"/>
</dbReference>
<keyword evidence="4" id="KW-1185">Reference proteome</keyword>
<dbReference type="SUPFAM" id="SSF109854">
    <property type="entry name" value="DinB/YfiT-like putative metalloenzymes"/>
    <property type="match status" value="1"/>
</dbReference>
<dbReference type="PANTHER" id="PTHR37302:SF1">
    <property type="entry name" value="PROTEIN DINB"/>
    <property type="match status" value="1"/>
</dbReference>
<comment type="caution">
    <text evidence="3">The sequence shown here is derived from an EMBL/GenBank/DDBJ whole genome shotgun (WGS) entry which is preliminary data.</text>
</comment>
<dbReference type="Proteomes" id="UP001243009">
    <property type="component" value="Unassembled WGS sequence"/>
</dbReference>
<dbReference type="Pfam" id="PF05163">
    <property type="entry name" value="DinB"/>
    <property type="match status" value="1"/>
</dbReference>
<proteinExistence type="inferred from homology"/>
<sequence length="169" mass="18833">MITPAYARTMAAYNAEMNRRIYAPAGVLTDEQRGADRGLFWRSIHGTLAHILWADLRWMASLAGWPPPPGIPQDSAGFIADFAELRERRVEADAGMVAWAGGIGEDWLAGEHVWFNRITQTEMRRSNAFLVVHVFTHQVHHRGQVHAALTGFGVQTADTDLWAAVEQEA</sequence>
<dbReference type="InterPro" id="IPR034660">
    <property type="entry name" value="DinB/YfiT-like"/>
</dbReference>
<dbReference type="RefSeq" id="WP_305108548.1">
    <property type="nucleotide sequence ID" value="NZ_JAUTWS010000112.1"/>
</dbReference>
<evidence type="ECO:0000256" key="2">
    <source>
        <dbReference type="ARBA" id="ARBA00022723"/>
    </source>
</evidence>
<evidence type="ECO:0000313" key="4">
    <source>
        <dbReference type="Proteomes" id="UP001243009"/>
    </source>
</evidence>
<evidence type="ECO:0000313" key="3">
    <source>
        <dbReference type="EMBL" id="MDO9713692.1"/>
    </source>
</evidence>
<gene>
    <name evidence="3" type="ORF">Q7A36_35600</name>
</gene>
<comment type="similarity">
    <text evidence="1">Belongs to the DinB family.</text>
</comment>
<name>A0ABT9EBW3_9PROT</name>
<protein>
    <submittedName>
        <fullName evidence="3">DinB family protein</fullName>
    </submittedName>
</protein>
<keyword evidence="2" id="KW-0479">Metal-binding</keyword>
<dbReference type="Gene3D" id="1.20.120.450">
    <property type="entry name" value="dinb family like domain"/>
    <property type="match status" value="1"/>
</dbReference>
<reference evidence="3 4" key="1">
    <citation type="submission" date="2023-08" db="EMBL/GenBank/DDBJ databases">
        <title>The draft genome sequence of Paracraurococcus sp. LOR1-02.</title>
        <authorList>
            <person name="Kingkaew E."/>
            <person name="Tanasupawat S."/>
        </authorList>
    </citation>
    <scope>NUCLEOTIDE SEQUENCE [LARGE SCALE GENOMIC DNA]</scope>
    <source>
        <strain evidence="3 4">LOR1-02</strain>
    </source>
</reference>
<evidence type="ECO:0000256" key="1">
    <source>
        <dbReference type="ARBA" id="ARBA00008635"/>
    </source>
</evidence>
<dbReference type="InterPro" id="IPR007837">
    <property type="entry name" value="DinB"/>
</dbReference>
<accession>A0ABT9EBW3</accession>
<organism evidence="3 4">
    <name type="scientific">Paracraurococcus lichenis</name>
    <dbReference type="NCBI Taxonomy" id="3064888"/>
    <lineage>
        <taxon>Bacteria</taxon>
        <taxon>Pseudomonadati</taxon>
        <taxon>Pseudomonadota</taxon>
        <taxon>Alphaproteobacteria</taxon>
        <taxon>Acetobacterales</taxon>
        <taxon>Roseomonadaceae</taxon>
        <taxon>Paracraurococcus</taxon>
    </lineage>
</organism>
<dbReference type="PANTHER" id="PTHR37302">
    <property type="entry name" value="SLR1116 PROTEIN"/>
    <property type="match status" value="1"/>
</dbReference>